<comment type="caution">
    <text evidence="2">The sequence shown here is derived from an EMBL/GenBank/DDBJ whole genome shotgun (WGS) entry which is preliminary data.</text>
</comment>
<feature type="region of interest" description="Disordered" evidence="1">
    <location>
        <begin position="69"/>
        <end position="97"/>
    </location>
</feature>
<evidence type="ECO:0000256" key="1">
    <source>
        <dbReference type="SAM" id="MobiDB-lite"/>
    </source>
</evidence>
<sequence length="110" mass="12550">MNNVVNPTKEQVRAWLEQRRRENSEPLPDCEQIREALGWKYCPQDNRGEVAPHSEELLGGLLLSGGRGRDRLRGLSRASGGRTKRESPSKSRAHRWQPACTLGYFGERHN</sequence>
<organism evidence="2 3">
    <name type="scientific">Massilia cavernae</name>
    <dbReference type="NCBI Taxonomy" id="2320864"/>
    <lineage>
        <taxon>Bacteria</taxon>
        <taxon>Pseudomonadati</taxon>
        <taxon>Pseudomonadota</taxon>
        <taxon>Betaproteobacteria</taxon>
        <taxon>Burkholderiales</taxon>
        <taxon>Oxalobacteraceae</taxon>
        <taxon>Telluria group</taxon>
        <taxon>Massilia</taxon>
    </lineage>
</organism>
<dbReference type="AlphaFoldDB" id="A0A418Y8I3"/>
<evidence type="ECO:0000313" key="2">
    <source>
        <dbReference type="EMBL" id="RJG27764.1"/>
    </source>
</evidence>
<proteinExistence type="predicted"/>
<name>A0A418Y8I3_9BURK</name>
<accession>A0A418Y8I3</accession>
<gene>
    <name evidence="2" type="ORF">D3872_00375</name>
</gene>
<dbReference type="Proteomes" id="UP000284006">
    <property type="component" value="Unassembled WGS sequence"/>
</dbReference>
<evidence type="ECO:0000313" key="3">
    <source>
        <dbReference type="Proteomes" id="UP000284006"/>
    </source>
</evidence>
<dbReference type="EMBL" id="QYUP01000006">
    <property type="protein sequence ID" value="RJG27764.1"/>
    <property type="molecule type" value="Genomic_DNA"/>
</dbReference>
<keyword evidence="3" id="KW-1185">Reference proteome</keyword>
<dbReference type="OrthoDB" id="8706529at2"/>
<protein>
    <submittedName>
        <fullName evidence="2">Uncharacterized protein</fullName>
    </submittedName>
</protein>
<reference evidence="2 3" key="1">
    <citation type="submission" date="2018-09" db="EMBL/GenBank/DDBJ databases">
        <authorList>
            <person name="Zhu H."/>
        </authorList>
    </citation>
    <scope>NUCLEOTIDE SEQUENCE [LARGE SCALE GENOMIC DNA]</scope>
    <source>
        <strain evidence="2 3">K1S02-61</strain>
    </source>
</reference>